<reference evidence="2" key="1">
    <citation type="submission" date="2022-11" db="UniProtKB">
        <authorList>
            <consortium name="WormBaseParasite"/>
        </authorList>
    </citation>
    <scope>IDENTIFICATION</scope>
</reference>
<sequence>MYRVQERFQRKLDRKRASSTGLNSEESGQFLKPRKQSAFETHSAQASPSLLPRFRDRVGSWFGGYSDKSLLSVDGVDIKC</sequence>
<evidence type="ECO:0000313" key="2">
    <source>
        <dbReference type="WBParaSite" id="PS1159_v2.g23688.t1"/>
    </source>
</evidence>
<organism evidence="1 2">
    <name type="scientific">Panagrolaimus sp. PS1159</name>
    <dbReference type="NCBI Taxonomy" id="55785"/>
    <lineage>
        <taxon>Eukaryota</taxon>
        <taxon>Metazoa</taxon>
        <taxon>Ecdysozoa</taxon>
        <taxon>Nematoda</taxon>
        <taxon>Chromadorea</taxon>
        <taxon>Rhabditida</taxon>
        <taxon>Tylenchina</taxon>
        <taxon>Panagrolaimomorpha</taxon>
        <taxon>Panagrolaimoidea</taxon>
        <taxon>Panagrolaimidae</taxon>
        <taxon>Panagrolaimus</taxon>
    </lineage>
</organism>
<dbReference type="WBParaSite" id="PS1159_v2.g23688.t1">
    <property type="protein sequence ID" value="PS1159_v2.g23688.t1"/>
    <property type="gene ID" value="PS1159_v2.g23688"/>
</dbReference>
<proteinExistence type="predicted"/>
<name>A0AC35G3Y4_9BILA</name>
<protein>
    <submittedName>
        <fullName evidence="2">Uncharacterized protein</fullName>
    </submittedName>
</protein>
<accession>A0AC35G3Y4</accession>
<evidence type="ECO:0000313" key="1">
    <source>
        <dbReference type="Proteomes" id="UP000887580"/>
    </source>
</evidence>
<dbReference type="Proteomes" id="UP000887580">
    <property type="component" value="Unplaced"/>
</dbReference>